<protein>
    <submittedName>
        <fullName evidence="1">Uncharacterized protein</fullName>
    </submittedName>
</protein>
<dbReference type="PANTHER" id="PTHR37844:SF2">
    <property type="entry name" value="SER_THR PROTEIN PHOSPHATASE SUPERFAMILY (AFU_ORTHOLOGUE AFUA_1G14840)"/>
    <property type="match status" value="1"/>
</dbReference>
<name>A0ABR1L1Z2_9PEZI</name>
<evidence type="ECO:0000313" key="1">
    <source>
        <dbReference type="EMBL" id="KAK7529194.1"/>
    </source>
</evidence>
<dbReference type="InterPro" id="IPR029052">
    <property type="entry name" value="Metallo-depent_PP-like"/>
</dbReference>
<keyword evidence="2" id="KW-1185">Reference proteome</keyword>
<dbReference type="EMBL" id="JBBPDW010000079">
    <property type="protein sequence ID" value="KAK7529194.1"/>
    <property type="molecule type" value="Genomic_DNA"/>
</dbReference>
<gene>
    <name evidence="1" type="ORF">IWX46DRAFT_510974</name>
</gene>
<feature type="non-terminal residue" evidence="1">
    <location>
        <position position="76"/>
    </location>
</feature>
<dbReference type="SUPFAM" id="SSF56300">
    <property type="entry name" value="Metallo-dependent phosphatases"/>
    <property type="match status" value="1"/>
</dbReference>
<organism evidence="1 2">
    <name type="scientific">Phyllosticta citricarpa</name>
    <dbReference type="NCBI Taxonomy" id="55181"/>
    <lineage>
        <taxon>Eukaryota</taxon>
        <taxon>Fungi</taxon>
        <taxon>Dikarya</taxon>
        <taxon>Ascomycota</taxon>
        <taxon>Pezizomycotina</taxon>
        <taxon>Dothideomycetes</taxon>
        <taxon>Dothideomycetes incertae sedis</taxon>
        <taxon>Botryosphaeriales</taxon>
        <taxon>Phyllostictaceae</taxon>
        <taxon>Phyllosticta</taxon>
    </lineage>
</organism>
<accession>A0ABR1L1Z2</accession>
<feature type="non-terminal residue" evidence="1">
    <location>
        <position position="1"/>
    </location>
</feature>
<comment type="caution">
    <text evidence="1">The sequence shown here is derived from an EMBL/GenBank/DDBJ whole genome shotgun (WGS) entry which is preliminary data.</text>
</comment>
<proteinExistence type="predicted"/>
<dbReference type="Proteomes" id="UP001365128">
    <property type="component" value="Unassembled WGS sequence"/>
</dbReference>
<dbReference type="PANTHER" id="PTHR37844">
    <property type="entry name" value="SER/THR PROTEIN PHOSPHATASE SUPERFAMILY (AFU_ORTHOLOGUE AFUA_1G14840)"/>
    <property type="match status" value="1"/>
</dbReference>
<evidence type="ECO:0000313" key="2">
    <source>
        <dbReference type="Proteomes" id="UP001365128"/>
    </source>
</evidence>
<sequence length="76" mass="8634">QIVSDLHLEVGQQYSSFDIPASAPHLILAGDYDAYLGFLRRQTEQFETVFLVLGNHEFYGITFGESIELAQQLKQE</sequence>
<reference evidence="1 2" key="1">
    <citation type="submission" date="2024-04" db="EMBL/GenBank/DDBJ databases">
        <title>Phyllosticta paracitricarpa is synonymous to the EU quarantine fungus P. citricarpa based on phylogenomic analyses.</title>
        <authorList>
            <consortium name="Lawrence Berkeley National Laboratory"/>
            <person name="Van Ingen-Buijs V.A."/>
            <person name="Van Westerhoven A.C."/>
            <person name="Haridas S."/>
            <person name="Skiadas P."/>
            <person name="Martin F."/>
            <person name="Groenewald J.Z."/>
            <person name="Crous P.W."/>
            <person name="Seidl M.F."/>
        </authorList>
    </citation>
    <scope>NUCLEOTIDE SEQUENCE [LARGE SCALE GENOMIC DNA]</scope>
    <source>
        <strain evidence="1 2">CBS 122670</strain>
    </source>
</reference>